<dbReference type="STRING" id="1817867.A3F83_14305"/>
<gene>
    <name evidence="5" type="ORF">A3F83_14305</name>
</gene>
<feature type="domain" description="Inosine/uridine-preferring nucleoside hydrolase" evidence="4">
    <location>
        <begin position="36"/>
        <end position="311"/>
    </location>
</feature>
<reference evidence="5 6" key="1">
    <citation type="journal article" date="2016" name="Nat. Commun.">
        <title>Thousands of microbial genomes shed light on interconnected biogeochemical processes in an aquifer system.</title>
        <authorList>
            <person name="Anantharaman K."/>
            <person name="Brown C.T."/>
            <person name="Hug L.A."/>
            <person name="Sharon I."/>
            <person name="Castelle C.J."/>
            <person name="Probst A.J."/>
            <person name="Thomas B.C."/>
            <person name="Singh A."/>
            <person name="Wilkins M.J."/>
            <person name="Karaoz U."/>
            <person name="Brodie E.L."/>
            <person name="Williams K.H."/>
            <person name="Hubbard S.S."/>
            <person name="Banfield J.F."/>
        </authorList>
    </citation>
    <scope>NUCLEOTIDE SEQUENCE [LARGE SCALE GENOMIC DNA]</scope>
</reference>
<dbReference type="GO" id="GO:0006152">
    <property type="term" value="P:purine nucleoside catabolic process"/>
    <property type="evidence" value="ECO:0007669"/>
    <property type="project" value="TreeGrafter"/>
</dbReference>
<evidence type="ECO:0000313" key="5">
    <source>
        <dbReference type="EMBL" id="OGG05253.1"/>
    </source>
</evidence>
<sequence length="326" mass="35977">MYSNACPVRKSFLSTVTLLLLFSATAVLQAAERKKIIFDTDIGGDIDDAFAHALVQISQEFEVLGITVADGPTAERARVSCRMLYESGMESIPVSVGRPTRPGSSLAPQLLWGEGFEKLKPAGKNAADFIIGMLRKYPHQVTLISVGPVTNLADVIDKDPEAWKLVKEVYSMFGSFYIGYGGDPVPSAEWNVVADVPSAQKFMTSGVPITLAGLDVTTLVKFSAERRLELLERHSPLTDAICSLYSLWSLDSPGRDPVLFDPVAVTMAFSDEFVSLRRANVRITDEGYTVVDESRPPNCRIGMHIDREKFIGWLTRRLLTQNVMRK</sequence>
<dbReference type="SUPFAM" id="SSF53590">
    <property type="entry name" value="Nucleoside hydrolase"/>
    <property type="match status" value="1"/>
</dbReference>
<proteinExistence type="predicted"/>
<protein>
    <recommendedName>
        <fullName evidence="4">Inosine/uridine-preferring nucleoside hydrolase domain-containing protein</fullName>
    </recommendedName>
</protein>
<keyword evidence="3" id="KW-0732">Signal</keyword>
<evidence type="ECO:0000256" key="1">
    <source>
        <dbReference type="ARBA" id="ARBA00022801"/>
    </source>
</evidence>
<dbReference type="GO" id="GO:0005829">
    <property type="term" value="C:cytosol"/>
    <property type="evidence" value="ECO:0007669"/>
    <property type="project" value="TreeGrafter"/>
</dbReference>
<dbReference type="GO" id="GO:0008477">
    <property type="term" value="F:purine nucleosidase activity"/>
    <property type="evidence" value="ECO:0007669"/>
    <property type="project" value="TreeGrafter"/>
</dbReference>
<keyword evidence="1" id="KW-0378">Hydrolase</keyword>
<dbReference type="Gene3D" id="3.90.245.10">
    <property type="entry name" value="Ribonucleoside hydrolase-like"/>
    <property type="match status" value="1"/>
</dbReference>
<dbReference type="PANTHER" id="PTHR12304:SF4">
    <property type="entry name" value="URIDINE NUCLEOSIDASE"/>
    <property type="match status" value="1"/>
</dbReference>
<evidence type="ECO:0000256" key="3">
    <source>
        <dbReference type="SAM" id="SignalP"/>
    </source>
</evidence>
<dbReference type="Proteomes" id="UP000179129">
    <property type="component" value="Unassembled WGS sequence"/>
</dbReference>
<dbReference type="Pfam" id="PF01156">
    <property type="entry name" value="IU_nuc_hydro"/>
    <property type="match status" value="1"/>
</dbReference>
<dbReference type="EMBL" id="MFIX01000072">
    <property type="protein sequence ID" value="OGG05253.1"/>
    <property type="molecule type" value="Genomic_DNA"/>
</dbReference>
<name>A0A1F5YYT4_9BACT</name>
<feature type="chain" id="PRO_5009522750" description="Inosine/uridine-preferring nucleoside hydrolase domain-containing protein" evidence="3">
    <location>
        <begin position="31"/>
        <end position="326"/>
    </location>
</feature>
<evidence type="ECO:0000313" key="6">
    <source>
        <dbReference type="Proteomes" id="UP000179129"/>
    </source>
</evidence>
<dbReference type="InterPro" id="IPR023186">
    <property type="entry name" value="IUNH"/>
</dbReference>
<feature type="signal peptide" evidence="3">
    <location>
        <begin position="1"/>
        <end position="30"/>
    </location>
</feature>
<dbReference type="AlphaFoldDB" id="A0A1F5YYT4"/>
<dbReference type="InterPro" id="IPR036452">
    <property type="entry name" value="Ribo_hydro-like"/>
</dbReference>
<keyword evidence="2" id="KW-0326">Glycosidase</keyword>
<comment type="caution">
    <text evidence="5">The sequence shown here is derived from an EMBL/GenBank/DDBJ whole genome shotgun (WGS) entry which is preliminary data.</text>
</comment>
<dbReference type="PANTHER" id="PTHR12304">
    <property type="entry name" value="INOSINE-URIDINE PREFERRING NUCLEOSIDE HYDROLASE"/>
    <property type="match status" value="1"/>
</dbReference>
<evidence type="ECO:0000259" key="4">
    <source>
        <dbReference type="Pfam" id="PF01156"/>
    </source>
</evidence>
<dbReference type="InterPro" id="IPR001910">
    <property type="entry name" value="Inosine/uridine_hydrolase_dom"/>
</dbReference>
<evidence type="ECO:0000256" key="2">
    <source>
        <dbReference type="ARBA" id="ARBA00023295"/>
    </source>
</evidence>
<organism evidence="5 6">
    <name type="scientific">Candidatus Glassbacteria bacterium RIFCSPLOWO2_12_FULL_58_11</name>
    <dbReference type="NCBI Taxonomy" id="1817867"/>
    <lineage>
        <taxon>Bacteria</taxon>
        <taxon>Candidatus Glassiibacteriota</taxon>
    </lineage>
</organism>
<accession>A0A1F5YYT4</accession>